<dbReference type="AlphaFoldDB" id="A0A365PRF5"/>
<accession>A0A365PRF5</accession>
<dbReference type="RefSeq" id="WP_128121468.1">
    <property type="nucleotide sequence ID" value="NZ_CP076683.1"/>
</dbReference>
<keyword evidence="1" id="KW-1133">Transmembrane helix</keyword>
<name>A0A365PRF5_9GAMM</name>
<evidence type="ECO:0000256" key="1">
    <source>
        <dbReference type="SAM" id="Phobius"/>
    </source>
</evidence>
<keyword evidence="5" id="KW-1185">Reference proteome</keyword>
<dbReference type="EMBL" id="CP076683">
    <property type="protein sequence ID" value="QWV15865.1"/>
    <property type="molecule type" value="Genomic_DNA"/>
</dbReference>
<feature type="transmembrane region" description="Helical" evidence="1">
    <location>
        <begin position="170"/>
        <end position="190"/>
    </location>
</feature>
<keyword evidence="1" id="KW-0812">Transmembrane</keyword>
<gene>
    <name evidence="3" type="ORF">DQ403_18665</name>
    <name evidence="2" type="ORF">KQ248_15160</name>
</gene>
<keyword evidence="1" id="KW-0472">Membrane</keyword>
<proteinExistence type="predicted"/>
<feature type="transmembrane region" description="Helical" evidence="1">
    <location>
        <begin position="100"/>
        <end position="120"/>
    </location>
</feature>
<organism evidence="3 4">
    <name type="scientific">Stutzerimonas zhaodongensis</name>
    <dbReference type="NCBI Taxonomy" id="1176257"/>
    <lineage>
        <taxon>Bacteria</taxon>
        <taxon>Pseudomonadati</taxon>
        <taxon>Pseudomonadota</taxon>
        <taxon>Gammaproteobacteria</taxon>
        <taxon>Pseudomonadales</taxon>
        <taxon>Pseudomonadaceae</taxon>
        <taxon>Stutzerimonas</taxon>
    </lineage>
</organism>
<sequence>MQRFPLFGLLLLAFLSIGAGAVKIISWFIGSALEHLSERDWQRVVACSRSLASRCAYSEPVEALLQVEFVSIGQGAVAVLVLAVALLVSHLARTSTRSFLLLLVLLLAFALAIQFAHLHFAELADQFVRSSLASVARDCLEAQAGTSCSDYAVRMQGIRYGALIISKTGIAILAVFAITLSATLALGLGAKRPGGAV</sequence>
<evidence type="ECO:0000313" key="2">
    <source>
        <dbReference type="EMBL" id="QWV15865.1"/>
    </source>
</evidence>
<reference evidence="3 4" key="1">
    <citation type="submission" date="2018-06" db="EMBL/GenBank/DDBJ databases">
        <title>Whole genome sequencing of four bacterial strains from South Shetland trench revealing bio-synthetic gene clusters.</title>
        <authorList>
            <person name="Abdel-Mageed W.M."/>
            <person name="Lehri B."/>
            <person name="Jarmusch S.A."/>
            <person name="Miranda K."/>
            <person name="Goodfellow M."/>
            <person name="Jaspars M."/>
            <person name="Karlyshev A.V."/>
        </authorList>
    </citation>
    <scope>NUCLEOTIDE SEQUENCE [LARGE SCALE GENOMIC DNA]</scope>
    <source>
        <strain evidence="3 4">SST2</strain>
    </source>
</reference>
<protein>
    <submittedName>
        <fullName evidence="3">Uncharacterized protein</fullName>
    </submittedName>
</protein>
<dbReference type="EMBL" id="QNTV01000018">
    <property type="protein sequence ID" value="RBA54064.1"/>
    <property type="molecule type" value="Genomic_DNA"/>
</dbReference>
<dbReference type="Proteomes" id="UP000683436">
    <property type="component" value="Chromosome"/>
</dbReference>
<evidence type="ECO:0000313" key="5">
    <source>
        <dbReference type="Proteomes" id="UP000683436"/>
    </source>
</evidence>
<dbReference type="Proteomes" id="UP000252554">
    <property type="component" value="Unassembled WGS sequence"/>
</dbReference>
<reference evidence="2 5" key="2">
    <citation type="submission" date="2021-06" db="EMBL/GenBank/DDBJ databases">
        <title>Microbial metabolic specificity influences pelagic lipid remineralization.</title>
        <authorList>
            <person name="Behrendt L."/>
            <person name="Hunter J.E."/>
            <person name="Alcolombri U."/>
            <person name="Smriga S."/>
            <person name="Mincer T."/>
            <person name="Lowenstein D.P."/>
            <person name="Peaudecerf F.J."/>
            <person name="Fernandez V.I."/>
            <person name="Fredricks H."/>
            <person name="Almblad H."/>
            <person name="Harrison J.J."/>
            <person name="Stocker R."/>
            <person name="Van Mooy B.A.S."/>
        </authorList>
    </citation>
    <scope>NUCLEOTIDE SEQUENCE [LARGE SCALE GENOMIC DNA]</scope>
    <source>
        <strain evidence="2 5">A252</strain>
    </source>
</reference>
<evidence type="ECO:0000313" key="3">
    <source>
        <dbReference type="EMBL" id="RBA54064.1"/>
    </source>
</evidence>
<feature type="transmembrane region" description="Helical" evidence="1">
    <location>
        <begin position="69"/>
        <end position="88"/>
    </location>
</feature>
<evidence type="ECO:0000313" key="4">
    <source>
        <dbReference type="Proteomes" id="UP000252554"/>
    </source>
</evidence>